<reference evidence="2" key="1">
    <citation type="journal article" date="2020" name="Stud. Mycol.">
        <title>101 Dothideomycetes genomes: a test case for predicting lifestyles and emergence of pathogens.</title>
        <authorList>
            <person name="Haridas S."/>
            <person name="Albert R."/>
            <person name="Binder M."/>
            <person name="Bloem J."/>
            <person name="Labutti K."/>
            <person name="Salamov A."/>
            <person name="Andreopoulos B."/>
            <person name="Baker S."/>
            <person name="Barry K."/>
            <person name="Bills G."/>
            <person name="Bluhm B."/>
            <person name="Cannon C."/>
            <person name="Castanera R."/>
            <person name="Culley D."/>
            <person name="Daum C."/>
            <person name="Ezra D."/>
            <person name="Gonzalez J."/>
            <person name="Henrissat B."/>
            <person name="Kuo A."/>
            <person name="Liang C."/>
            <person name="Lipzen A."/>
            <person name="Lutzoni F."/>
            <person name="Magnuson J."/>
            <person name="Mondo S."/>
            <person name="Nolan M."/>
            <person name="Ohm R."/>
            <person name="Pangilinan J."/>
            <person name="Park H.-J."/>
            <person name="Ramirez L."/>
            <person name="Alfaro M."/>
            <person name="Sun H."/>
            <person name="Tritt A."/>
            <person name="Yoshinaga Y."/>
            <person name="Zwiers L.-H."/>
            <person name="Turgeon B."/>
            <person name="Goodwin S."/>
            <person name="Spatafora J."/>
            <person name="Crous P."/>
            <person name="Grigoriev I."/>
        </authorList>
    </citation>
    <scope>NUCLEOTIDE SEQUENCE</scope>
    <source>
        <strain evidence="2">CBS 675.92</strain>
    </source>
</reference>
<feature type="region of interest" description="Disordered" evidence="1">
    <location>
        <begin position="252"/>
        <end position="272"/>
    </location>
</feature>
<gene>
    <name evidence="2" type="ORF">CC80DRAFT_506114</name>
</gene>
<evidence type="ECO:0000313" key="2">
    <source>
        <dbReference type="EMBL" id="KAF1954881.1"/>
    </source>
</evidence>
<evidence type="ECO:0000313" key="3">
    <source>
        <dbReference type="Proteomes" id="UP000800035"/>
    </source>
</evidence>
<organism evidence="2 3">
    <name type="scientific">Byssothecium circinans</name>
    <dbReference type="NCBI Taxonomy" id="147558"/>
    <lineage>
        <taxon>Eukaryota</taxon>
        <taxon>Fungi</taxon>
        <taxon>Dikarya</taxon>
        <taxon>Ascomycota</taxon>
        <taxon>Pezizomycotina</taxon>
        <taxon>Dothideomycetes</taxon>
        <taxon>Pleosporomycetidae</taxon>
        <taxon>Pleosporales</taxon>
        <taxon>Massarineae</taxon>
        <taxon>Massarinaceae</taxon>
        <taxon>Byssothecium</taxon>
    </lineage>
</organism>
<accession>A0A6A5TQF6</accession>
<proteinExistence type="predicted"/>
<sequence>MAEYNIERILKYAEKKYAYLFCTTCVPTCQHSFEVDVESNPGDGAEEMYRTVLKAMNTTDGSTRELQQSNWCDSEIDAYGDLERRLEEMAVRSGLQGLAGGMSQKQYNRRSENLCLAEAIKKICGEDSSVEINTTDEEEDQLDELGSSFHNVLQKVKSNLVLTHELLKNHGPSEAQYKKDAIFRPLHHLGGTKISIRFEIRDIAGAATAKPLYTVRTQQFETPLKAFMDLESLLKWKCKIDELSRKSVFSKDGEAIPDQASAPSERPDKHAS</sequence>
<dbReference type="AlphaFoldDB" id="A0A6A5TQF6"/>
<protein>
    <submittedName>
        <fullName evidence="2">Uncharacterized protein</fullName>
    </submittedName>
</protein>
<evidence type="ECO:0000256" key="1">
    <source>
        <dbReference type="SAM" id="MobiDB-lite"/>
    </source>
</evidence>
<keyword evidence="3" id="KW-1185">Reference proteome</keyword>
<dbReference type="Proteomes" id="UP000800035">
    <property type="component" value="Unassembled WGS sequence"/>
</dbReference>
<dbReference type="EMBL" id="ML976997">
    <property type="protein sequence ID" value="KAF1954881.1"/>
    <property type="molecule type" value="Genomic_DNA"/>
</dbReference>
<name>A0A6A5TQF6_9PLEO</name>